<evidence type="ECO:0000313" key="2">
    <source>
        <dbReference type="EMBL" id="ELQ44738.1"/>
    </source>
</evidence>
<sequence length="668" mass="70869">MAALISSLRLCSSETSQADVNILCAAVDSLCPQSLHDTPSSGLSILQGYQDAILPGLWQQDSGATSSSFMQRSEDARPSISMRLNPFLGDFRAVDATLPLANTVFQNGRPFTLIASKWKHESATSTVPRLVDALEKETQHIVASAGSIQSHANISVPIFPLTSPRRIASGLGNIVRQIDVDGSPVPASEELETAMHALIDTRARLLPEAGPTSNRTWALVIPEDCASLEFLKGLSTSVDEAGVKNEQKRAETFARHFSNILAEGGRLHRVLSGGGGWGAKRGLLSLDPQTTYSSSGSEDLETFMAAFGGETTPNSVVSPGSYIQFLVEPLQPSPSPETQRLPSLLLGTTPSSTAEMGEGGHASDKQPLSLVEGHFGALSSSGIYLNLASSSSGGGHPVCMITIKEPSSNINHAILQSGWLSLETDGSQVASGICTVCACVPSISGVGLHDGTHSAMSFGYSVGDLIAGANMTNKLIHIMSGTSGASIEYQEAMAELCAMQDAFIQISRMHRASDVRLFPQATVNAVSVIVIQSMDTIGKFLKRTKSYHKAIGRGEACGVEGSWRKVGWALFKEHELKELRDSLHTRLASVNTLLTVAKHSPSTQQETSPLASAATLVISETIPEEQFSVETETDAAQIVQIQHVGLGSALGEKNVDLATIMVRVEART</sequence>
<dbReference type="Proteomes" id="UP000011086">
    <property type="component" value="Unassembled WGS sequence"/>
</dbReference>
<dbReference type="PANTHER" id="PTHR38886:SF1">
    <property type="entry name" value="NACHT-NTPASE AND P-LOOP NTPASES N-TERMINAL DOMAIN-CONTAINING PROTEIN"/>
    <property type="match status" value="1"/>
</dbReference>
<name>A0AA97PS60_PYRO3</name>
<protein>
    <submittedName>
        <fullName evidence="2">Uncharacterized protein</fullName>
    </submittedName>
</protein>
<accession>A0AA97PS60</accession>
<evidence type="ECO:0000256" key="1">
    <source>
        <dbReference type="SAM" id="MobiDB-lite"/>
    </source>
</evidence>
<gene>
    <name evidence="2" type="ORF">OOU_Y34scaffold00058g11</name>
</gene>
<dbReference type="PANTHER" id="PTHR38886">
    <property type="entry name" value="SESA DOMAIN-CONTAINING PROTEIN"/>
    <property type="match status" value="1"/>
</dbReference>
<reference evidence="2" key="1">
    <citation type="journal article" date="2012" name="PLoS Genet.">
        <title>Comparative analysis of the genomes of two field isolates of the rice blast fungus Magnaporthe oryzae.</title>
        <authorList>
            <person name="Xue M."/>
            <person name="Yang J."/>
            <person name="Li Z."/>
            <person name="Hu S."/>
            <person name="Yao N."/>
            <person name="Dean R.A."/>
            <person name="Zhao W."/>
            <person name="Shen M."/>
            <person name="Zhang H."/>
            <person name="Li C."/>
            <person name="Liu L."/>
            <person name="Cao L."/>
            <person name="Xu X."/>
            <person name="Xing Y."/>
            <person name="Hsiang T."/>
            <person name="Zhang Z."/>
            <person name="Xu J.R."/>
            <person name="Peng Y.L."/>
        </authorList>
    </citation>
    <scope>NUCLEOTIDE SEQUENCE</scope>
    <source>
        <strain evidence="2">Y34</strain>
    </source>
</reference>
<feature type="compositionally biased region" description="Low complexity" evidence="1">
    <location>
        <begin position="341"/>
        <end position="353"/>
    </location>
</feature>
<dbReference type="EMBL" id="JH793737">
    <property type="protein sequence ID" value="ELQ44738.1"/>
    <property type="molecule type" value="Genomic_DNA"/>
</dbReference>
<feature type="region of interest" description="Disordered" evidence="1">
    <location>
        <begin position="331"/>
        <end position="363"/>
    </location>
</feature>
<dbReference type="AlphaFoldDB" id="A0AA97PS60"/>
<organism evidence="2">
    <name type="scientific">Pyricularia oryzae (strain Y34)</name>
    <name type="common">Rice blast fungus</name>
    <name type="synonym">Magnaporthe oryzae</name>
    <dbReference type="NCBI Taxonomy" id="1143189"/>
    <lineage>
        <taxon>Eukaryota</taxon>
        <taxon>Fungi</taxon>
        <taxon>Dikarya</taxon>
        <taxon>Ascomycota</taxon>
        <taxon>Pezizomycotina</taxon>
        <taxon>Sordariomycetes</taxon>
        <taxon>Sordariomycetidae</taxon>
        <taxon>Magnaporthales</taxon>
        <taxon>Pyriculariaceae</taxon>
        <taxon>Pyricularia</taxon>
    </lineage>
</organism>
<proteinExistence type="predicted"/>